<evidence type="ECO:0000313" key="3">
    <source>
        <dbReference type="EMBL" id="KAL3628759.1"/>
    </source>
</evidence>
<dbReference type="PANTHER" id="PTHR31672">
    <property type="entry name" value="BNACNNG10540D PROTEIN"/>
    <property type="match status" value="1"/>
</dbReference>
<dbReference type="Proteomes" id="UP001632038">
    <property type="component" value="Unassembled WGS sequence"/>
</dbReference>
<dbReference type="InterPro" id="IPR006527">
    <property type="entry name" value="F-box-assoc_dom_typ1"/>
</dbReference>
<evidence type="ECO:0000259" key="1">
    <source>
        <dbReference type="Pfam" id="PF00646"/>
    </source>
</evidence>
<dbReference type="InterPro" id="IPR050796">
    <property type="entry name" value="SCF_F-box_component"/>
</dbReference>
<organism evidence="3 4">
    <name type="scientific">Castilleja foliolosa</name>
    <dbReference type="NCBI Taxonomy" id="1961234"/>
    <lineage>
        <taxon>Eukaryota</taxon>
        <taxon>Viridiplantae</taxon>
        <taxon>Streptophyta</taxon>
        <taxon>Embryophyta</taxon>
        <taxon>Tracheophyta</taxon>
        <taxon>Spermatophyta</taxon>
        <taxon>Magnoliopsida</taxon>
        <taxon>eudicotyledons</taxon>
        <taxon>Gunneridae</taxon>
        <taxon>Pentapetalae</taxon>
        <taxon>asterids</taxon>
        <taxon>lamiids</taxon>
        <taxon>Lamiales</taxon>
        <taxon>Orobanchaceae</taxon>
        <taxon>Pedicularideae</taxon>
        <taxon>Castillejinae</taxon>
        <taxon>Castilleja</taxon>
    </lineage>
</organism>
<dbReference type="CDD" id="cd22157">
    <property type="entry name" value="F-box_AtFBW1-like"/>
    <property type="match status" value="1"/>
</dbReference>
<evidence type="ECO:0000313" key="4">
    <source>
        <dbReference type="Proteomes" id="UP001632038"/>
    </source>
</evidence>
<comment type="caution">
    <text evidence="3">The sequence shown here is derived from an EMBL/GenBank/DDBJ whole genome shotgun (WGS) entry which is preliminary data.</text>
</comment>
<dbReference type="PANTHER" id="PTHR31672:SF13">
    <property type="entry name" value="F-BOX PROTEIN CPR30-LIKE"/>
    <property type="match status" value="1"/>
</dbReference>
<sequence length="265" mass="30544">MPPKKLENCQTTNPTAVALASCEDLMLCVLARLPLKSIFRFKSVCKYWNHLLSTQEFIKMQFKLSSESKNQSFLIHRINKNGNNTISVFNIEFNEKKAKILDHPFDYTHVRIDIVGCCRGLVCIKRGQEFVLWNPAMNLSKTVSPLKNHRVSESFLLGFGYDAKGDDFKVVRLLLKYTINFGMCVSCVEVYSVNSDSWTTIHPGFQFSELLFYWNDNSPIVNGNPYWVGKDGESKDVLVVSICRNWFSRLCLCQASITTRQRRWI</sequence>
<dbReference type="Gene3D" id="1.20.1280.50">
    <property type="match status" value="1"/>
</dbReference>
<dbReference type="PROSITE" id="PS51257">
    <property type="entry name" value="PROKAR_LIPOPROTEIN"/>
    <property type="match status" value="1"/>
</dbReference>
<evidence type="ECO:0000259" key="2">
    <source>
        <dbReference type="Pfam" id="PF07734"/>
    </source>
</evidence>
<dbReference type="AlphaFoldDB" id="A0ABD3CHM8"/>
<dbReference type="InterPro" id="IPR036047">
    <property type="entry name" value="F-box-like_dom_sf"/>
</dbReference>
<dbReference type="Pfam" id="PF07734">
    <property type="entry name" value="FBA_1"/>
    <property type="match status" value="1"/>
</dbReference>
<feature type="domain" description="F-box" evidence="1">
    <location>
        <begin position="23"/>
        <end position="58"/>
    </location>
</feature>
<dbReference type="InterPro" id="IPR017451">
    <property type="entry name" value="F-box-assoc_interact_dom"/>
</dbReference>
<dbReference type="SUPFAM" id="SSF81383">
    <property type="entry name" value="F-box domain"/>
    <property type="match status" value="1"/>
</dbReference>
<evidence type="ECO:0008006" key="5">
    <source>
        <dbReference type="Google" id="ProtNLM"/>
    </source>
</evidence>
<gene>
    <name evidence="3" type="ORF">CASFOL_027805</name>
</gene>
<name>A0ABD3CHM8_9LAMI</name>
<reference evidence="4" key="1">
    <citation type="journal article" date="2024" name="IScience">
        <title>Strigolactones Initiate the Formation of Haustorium-like Structures in Castilleja.</title>
        <authorList>
            <person name="Buerger M."/>
            <person name="Peterson D."/>
            <person name="Chory J."/>
        </authorList>
    </citation>
    <scope>NUCLEOTIDE SEQUENCE [LARGE SCALE GENOMIC DNA]</scope>
</reference>
<feature type="domain" description="F-box associated beta-propeller type 1" evidence="2">
    <location>
        <begin position="89"/>
        <end position="236"/>
    </location>
</feature>
<accession>A0ABD3CHM8</accession>
<protein>
    <recommendedName>
        <fullName evidence="5">F-box domain-containing protein</fullName>
    </recommendedName>
</protein>
<dbReference type="EMBL" id="JAVIJP010000036">
    <property type="protein sequence ID" value="KAL3628759.1"/>
    <property type="molecule type" value="Genomic_DNA"/>
</dbReference>
<dbReference type="Pfam" id="PF00646">
    <property type="entry name" value="F-box"/>
    <property type="match status" value="1"/>
</dbReference>
<dbReference type="NCBIfam" id="TIGR01640">
    <property type="entry name" value="F_box_assoc_1"/>
    <property type="match status" value="1"/>
</dbReference>
<dbReference type="InterPro" id="IPR001810">
    <property type="entry name" value="F-box_dom"/>
</dbReference>
<keyword evidence="4" id="KW-1185">Reference proteome</keyword>
<proteinExistence type="predicted"/>